<keyword evidence="3 9" id="KW-0028">Amino-acid biosynthesis</keyword>
<dbReference type="FunFam" id="3.40.1160.10:FF:000004">
    <property type="entry name" value="Acetylglutamate kinase"/>
    <property type="match status" value="1"/>
</dbReference>
<name>A0A4R2KC17_9FIRM</name>
<dbReference type="GO" id="GO:0005524">
    <property type="term" value="F:ATP binding"/>
    <property type="evidence" value="ECO:0007669"/>
    <property type="project" value="UniProtKB-UniRule"/>
</dbReference>
<feature type="site" description="Transition state stabilizer" evidence="9">
    <location>
        <position position="27"/>
    </location>
</feature>
<keyword evidence="5 9" id="KW-0547">Nucleotide-binding</keyword>
<keyword evidence="4 9" id="KW-0808">Transferase</keyword>
<dbReference type="PANTHER" id="PTHR23342:SF0">
    <property type="entry name" value="N-ACETYLGLUTAMATE SYNTHASE, MITOCHONDRIAL"/>
    <property type="match status" value="1"/>
</dbReference>
<proteinExistence type="inferred from homology"/>
<dbReference type="InterPro" id="IPR001057">
    <property type="entry name" value="Glu/AcGlu_kinase"/>
</dbReference>
<keyword evidence="7 9" id="KW-0067">ATP-binding</keyword>
<dbReference type="InterPro" id="IPR004662">
    <property type="entry name" value="AcgluKinase_fam"/>
</dbReference>
<protein>
    <recommendedName>
        <fullName evidence="9">Acetylglutamate kinase</fullName>
        <ecNumber evidence="9">2.7.2.8</ecNumber>
    </recommendedName>
    <alternativeName>
        <fullName evidence="9">N-acetyl-L-glutamate 5-phosphotransferase</fullName>
    </alternativeName>
    <alternativeName>
        <fullName evidence="9">NAG kinase</fullName>
        <shortName evidence="9">NAGK</shortName>
    </alternativeName>
</protein>
<feature type="binding site" evidence="9">
    <location>
        <position position="84"/>
    </location>
    <ligand>
        <name>substrate</name>
    </ligand>
</feature>
<dbReference type="SUPFAM" id="SSF53633">
    <property type="entry name" value="Carbamate kinase-like"/>
    <property type="match status" value="1"/>
</dbReference>
<evidence type="ECO:0000313" key="11">
    <source>
        <dbReference type="EMBL" id="TCO71061.1"/>
    </source>
</evidence>
<comment type="function">
    <text evidence="9">Catalyzes the ATP-dependent phosphorylation of N-acetyl-L-glutamate.</text>
</comment>
<comment type="subcellular location">
    <subcellularLocation>
        <location evidence="9">Cytoplasm</location>
    </subcellularLocation>
</comment>
<keyword evidence="2 9" id="KW-0055">Arginine biosynthesis</keyword>
<keyword evidence="12" id="KW-1185">Reference proteome</keyword>
<keyword evidence="6 9" id="KW-0418">Kinase</keyword>
<dbReference type="OrthoDB" id="9803155at2"/>
<dbReference type="PANTHER" id="PTHR23342">
    <property type="entry name" value="N-ACETYLGLUTAMATE SYNTHASE"/>
    <property type="match status" value="1"/>
</dbReference>
<feature type="binding site" evidence="9">
    <location>
        <position position="183"/>
    </location>
    <ligand>
        <name>substrate</name>
    </ligand>
</feature>
<dbReference type="RefSeq" id="WP_132246831.1">
    <property type="nucleotide sequence ID" value="NZ_SLWV01000023.1"/>
</dbReference>
<organism evidence="11 12">
    <name type="scientific">Marinisporobacter balticus</name>
    <dbReference type="NCBI Taxonomy" id="2018667"/>
    <lineage>
        <taxon>Bacteria</taxon>
        <taxon>Bacillati</taxon>
        <taxon>Bacillota</taxon>
        <taxon>Clostridia</taxon>
        <taxon>Peptostreptococcales</taxon>
        <taxon>Thermotaleaceae</taxon>
        <taxon>Marinisporobacter</taxon>
    </lineage>
</organism>
<dbReference type="PIRSF" id="PIRSF000728">
    <property type="entry name" value="NAGK"/>
    <property type="match status" value="1"/>
</dbReference>
<dbReference type="NCBIfam" id="TIGR00761">
    <property type="entry name" value="argB"/>
    <property type="match status" value="1"/>
</dbReference>
<dbReference type="CDD" id="cd04250">
    <property type="entry name" value="AAK_NAGK-C"/>
    <property type="match status" value="1"/>
</dbReference>
<sequence>MDHQKIAILIEALPYIKKFRGKTFVIKYGGSIMKNMDAKKALIEDVVLLKLVGIHVVIVHGGGPNISNWLNKLDIETTFVKGLRVTDESVMEVVEMVLSGKVNKGITSDLCKHGIDAVGISGRDNQLIAAKKKYIYEEKEKIDIGYVGEVVSVNTKLLDDLLQNGYLPVISPIGCDQEGNIYNINADYVASAISAVLNAEKLILLTDVEGLYRDIKDTSSFISSIEVEEIKKCIKEEVILGGMIPKMECCIEAIERGTKNVHLIDGRKEHSLLLEIFTNEGMGTMIKGGEKNEQA</sequence>
<keyword evidence="9" id="KW-0963">Cytoplasm</keyword>
<evidence type="ECO:0000256" key="8">
    <source>
        <dbReference type="ARBA" id="ARBA00048141"/>
    </source>
</evidence>
<comment type="pathway">
    <text evidence="1 9">Amino-acid biosynthesis; L-arginine biosynthesis; N(2)-acetyl-L-ornithine from L-glutamate: step 2/4.</text>
</comment>
<dbReference type="UniPathway" id="UPA00068">
    <property type="reaction ID" value="UER00107"/>
</dbReference>
<dbReference type="Pfam" id="PF00696">
    <property type="entry name" value="AA_kinase"/>
    <property type="match status" value="1"/>
</dbReference>
<comment type="caution">
    <text evidence="11">The sequence shown here is derived from an EMBL/GenBank/DDBJ whole genome shotgun (WGS) entry which is preliminary data.</text>
</comment>
<dbReference type="EMBL" id="SLWV01000023">
    <property type="protein sequence ID" value="TCO71061.1"/>
    <property type="molecule type" value="Genomic_DNA"/>
</dbReference>
<comment type="catalytic activity">
    <reaction evidence="8 9">
        <text>N-acetyl-L-glutamate + ATP = N-acetyl-L-glutamyl 5-phosphate + ADP</text>
        <dbReference type="Rhea" id="RHEA:14629"/>
        <dbReference type="ChEBI" id="CHEBI:30616"/>
        <dbReference type="ChEBI" id="CHEBI:44337"/>
        <dbReference type="ChEBI" id="CHEBI:57936"/>
        <dbReference type="ChEBI" id="CHEBI:456216"/>
        <dbReference type="EC" id="2.7.2.8"/>
    </reaction>
</comment>
<dbReference type="Gene3D" id="3.40.1160.10">
    <property type="entry name" value="Acetylglutamate kinase-like"/>
    <property type="match status" value="1"/>
</dbReference>
<evidence type="ECO:0000256" key="4">
    <source>
        <dbReference type="ARBA" id="ARBA00022679"/>
    </source>
</evidence>
<feature type="domain" description="Aspartate/glutamate/uridylate kinase" evidence="10">
    <location>
        <begin position="22"/>
        <end position="265"/>
    </location>
</feature>
<gene>
    <name evidence="9" type="primary">argB</name>
    <name evidence="11" type="ORF">EV214_12349</name>
</gene>
<evidence type="ECO:0000256" key="5">
    <source>
        <dbReference type="ARBA" id="ARBA00022741"/>
    </source>
</evidence>
<evidence type="ECO:0000256" key="6">
    <source>
        <dbReference type="ARBA" id="ARBA00022777"/>
    </source>
</evidence>
<dbReference type="HAMAP" id="MF_00082">
    <property type="entry name" value="ArgB"/>
    <property type="match status" value="1"/>
</dbReference>
<dbReference type="EC" id="2.7.2.8" evidence="9"/>
<dbReference type="PRINTS" id="PR00474">
    <property type="entry name" value="GLU5KINASE"/>
</dbReference>
<dbReference type="InterPro" id="IPR001048">
    <property type="entry name" value="Asp/Glu/Uridylate_kinase"/>
</dbReference>
<dbReference type="GO" id="GO:0005737">
    <property type="term" value="C:cytoplasm"/>
    <property type="evidence" value="ECO:0007669"/>
    <property type="project" value="UniProtKB-SubCell"/>
</dbReference>
<evidence type="ECO:0000259" key="10">
    <source>
        <dbReference type="Pfam" id="PF00696"/>
    </source>
</evidence>
<dbReference type="InterPro" id="IPR041727">
    <property type="entry name" value="NAGK-C"/>
</dbReference>
<dbReference type="GO" id="GO:0003991">
    <property type="term" value="F:acetylglutamate kinase activity"/>
    <property type="evidence" value="ECO:0007669"/>
    <property type="project" value="UniProtKB-UniRule"/>
</dbReference>
<dbReference type="AlphaFoldDB" id="A0A4R2KC17"/>
<feature type="site" description="Transition state stabilizer" evidence="9">
    <location>
        <position position="246"/>
    </location>
</feature>
<dbReference type="Proteomes" id="UP000294919">
    <property type="component" value="Unassembled WGS sequence"/>
</dbReference>
<dbReference type="InterPro" id="IPR037528">
    <property type="entry name" value="ArgB"/>
</dbReference>
<evidence type="ECO:0000256" key="2">
    <source>
        <dbReference type="ARBA" id="ARBA00022571"/>
    </source>
</evidence>
<dbReference type="GO" id="GO:0042450">
    <property type="term" value="P:L-arginine biosynthetic process via ornithine"/>
    <property type="evidence" value="ECO:0007669"/>
    <property type="project" value="UniProtKB-UniRule"/>
</dbReference>
<reference evidence="11 12" key="1">
    <citation type="submission" date="2019-03" db="EMBL/GenBank/DDBJ databases">
        <title>Genomic Encyclopedia of Type Strains, Phase IV (KMG-IV): sequencing the most valuable type-strain genomes for metagenomic binning, comparative biology and taxonomic classification.</title>
        <authorList>
            <person name="Goeker M."/>
        </authorList>
    </citation>
    <scope>NUCLEOTIDE SEQUENCE [LARGE SCALE GENOMIC DNA]</scope>
    <source>
        <strain evidence="11 12">DSM 102940</strain>
    </source>
</reference>
<evidence type="ECO:0000256" key="9">
    <source>
        <dbReference type="HAMAP-Rule" id="MF_00082"/>
    </source>
</evidence>
<evidence type="ECO:0000256" key="7">
    <source>
        <dbReference type="ARBA" id="ARBA00022840"/>
    </source>
</evidence>
<dbReference type="InterPro" id="IPR036393">
    <property type="entry name" value="AceGlu_kinase-like_sf"/>
</dbReference>
<accession>A0A4R2KC17</accession>
<comment type="similarity">
    <text evidence="9">Belongs to the acetylglutamate kinase family. ArgB subfamily.</text>
</comment>
<feature type="binding site" evidence="9">
    <location>
        <begin position="62"/>
        <end position="63"/>
    </location>
    <ligand>
        <name>substrate</name>
    </ligand>
</feature>
<evidence type="ECO:0000313" key="12">
    <source>
        <dbReference type="Proteomes" id="UP000294919"/>
    </source>
</evidence>
<evidence type="ECO:0000256" key="1">
    <source>
        <dbReference type="ARBA" id="ARBA00004828"/>
    </source>
</evidence>
<evidence type="ECO:0000256" key="3">
    <source>
        <dbReference type="ARBA" id="ARBA00022605"/>
    </source>
</evidence>